<organism evidence="1 2">
    <name type="scientific">Micrococcoides hystricis</name>
    <dbReference type="NCBI Taxonomy" id="1572761"/>
    <lineage>
        <taxon>Bacteria</taxon>
        <taxon>Bacillati</taxon>
        <taxon>Actinomycetota</taxon>
        <taxon>Actinomycetes</taxon>
        <taxon>Micrococcales</taxon>
        <taxon>Micrococcaceae</taxon>
        <taxon>Micrococcoides</taxon>
    </lineage>
</organism>
<name>A0ABV6P8V8_9MICC</name>
<dbReference type="RefSeq" id="WP_377458261.1">
    <property type="nucleotide sequence ID" value="NZ_JBHLUB010000019.1"/>
</dbReference>
<protein>
    <recommendedName>
        <fullName evidence="3">Knr4/Smi1-like domain-containing protein</fullName>
    </recommendedName>
</protein>
<dbReference type="EMBL" id="JBHLUB010000019">
    <property type="protein sequence ID" value="MFC0581563.1"/>
    <property type="molecule type" value="Genomic_DNA"/>
</dbReference>
<dbReference type="Proteomes" id="UP001589862">
    <property type="component" value="Unassembled WGS sequence"/>
</dbReference>
<sequence>MFLEKFASLINTYYEDSWVPADGYTEAELAREVDKARLDVELPLVLSEFYRALGHCDDFMETTLFFFDPDELEVEDELLLFLEDENERFVWGIAVMDTAVPDPLIYRRTVATGETVPEKSTFSEFVLEHFDWYFEQLDEQVEQLEEHDD</sequence>
<keyword evidence="2" id="KW-1185">Reference proteome</keyword>
<reference evidence="1 2" key="1">
    <citation type="submission" date="2024-09" db="EMBL/GenBank/DDBJ databases">
        <authorList>
            <person name="Sun Q."/>
            <person name="Mori K."/>
        </authorList>
    </citation>
    <scope>NUCLEOTIDE SEQUENCE [LARGE SCALE GENOMIC DNA]</scope>
    <source>
        <strain evidence="1 2">NCAIM B.02604</strain>
    </source>
</reference>
<evidence type="ECO:0000313" key="1">
    <source>
        <dbReference type="EMBL" id="MFC0581563.1"/>
    </source>
</evidence>
<evidence type="ECO:0008006" key="3">
    <source>
        <dbReference type="Google" id="ProtNLM"/>
    </source>
</evidence>
<accession>A0ABV6P8V8</accession>
<proteinExistence type="predicted"/>
<gene>
    <name evidence="1" type="ORF">ACFFFR_04055</name>
</gene>
<comment type="caution">
    <text evidence="1">The sequence shown here is derived from an EMBL/GenBank/DDBJ whole genome shotgun (WGS) entry which is preliminary data.</text>
</comment>
<evidence type="ECO:0000313" key="2">
    <source>
        <dbReference type="Proteomes" id="UP001589862"/>
    </source>
</evidence>